<evidence type="ECO:0000256" key="2">
    <source>
        <dbReference type="SAM" id="Phobius"/>
    </source>
</evidence>
<reference evidence="3" key="1">
    <citation type="submission" date="2023-04" db="EMBL/GenBank/DDBJ databases">
        <authorList>
            <consortium name="ELIXIR-Norway"/>
        </authorList>
    </citation>
    <scope>NUCLEOTIDE SEQUENCE [LARGE SCALE GENOMIC DNA]</scope>
</reference>
<organism evidence="3 4">
    <name type="scientific">Rangifer tarandus platyrhynchus</name>
    <name type="common">Svalbard reindeer</name>
    <dbReference type="NCBI Taxonomy" id="3082113"/>
    <lineage>
        <taxon>Eukaryota</taxon>
        <taxon>Metazoa</taxon>
        <taxon>Chordata</taxon>
        <taxon>Craniata</taxon>
        <taxon>Vertebrata</taxon>
        <taxon>Euteleostomi</taxon>
        <taxon>Mammalia</taxon>
        <taxon>Eutheria</taxon>
        <taxon>Laurasiatheria</taxon>
        <taxon>Artiodactyla</taxon>
        <taxon>Ruminantia</taxon>
        <taxon>Pecora</taxon>
        <taxon>Cervidae</taxon>
        <taxon>Odocoileinae</taxon>
        <taxon>Rangifer</taxon>
    </lineage>
</organism>
<evidence type="ECO:0000313" key="4">
    <source>
        <dbReference type="Proteomes" id="UP001176941"/>
    </source>
</evidence>
<accession>A0ABN8Z0B7</accession>
<dbReference type="Proteomes" id="UP001176941">
    <property type="component" value="Chromosome 26"/>
</dbReference>
<dbReference type="EMBL" id="OX459962">
    <property type="protein sequence ID" value="CAI9167295.1"/>
    <property type="molecule type" value="Genomic_DNA"/>
</dbReference>
<proteinExistence type="predicted"/>
<keyword evidence="4" id="KW-1185">Reference proteome</keyword>
<evidence type="ECO:0000256" key="1">
    <source>
        <dbReference type="SAM" id="MobiDB-lite"/>
    </source>
</evidence>
<feature type="transmembrane region" description="Helical" evidence="2">
    <location>
        <begin position="75"/>
        <end position="97"/>
    </location>
</feature>
<gene>
    <name evidence="3" type="ORF">MRATA1EN1_LOCUS16257</name>
</gene>
<keyword evidence="2" id="KW-1133">Transmembrane helix</keyword>
<evidence type="ECO:0000313" key="3">
    <source>
        <dbReference type="EMBL" id="CAI9167295.1"/>
    </source>
</evidence>
<feature type="region of interest" description="Disordered" evidence="1">
    <location>
        <begin position="1"/>
        <end position="51"/>
    </location>
</feature>
<keyword evidence="2" id="KW-0812">Transmembrane</keyword>
<name>A0ABN8Z0B7_RANTA</name>
<sequence length="111" mass="12528">MEISRRRPNGPIDASKDGEGKGAPGLQEQDRALNQAEKSYSTRKGLGPEAGDRLPICIWCFYTNRRLATLRPATLLVTFFQQLLLTLCPSVTFWHLWPYFKTLGTFVNGNL</sequence>
<protein>
    <submittedName>
        <fullName evidence="3">Uncharacterized protein</fullName>
    </submittedName>
</protein>
<keyword evidence="2" id="KW-0472">Membrane</keyword>